<feature type="region of interest" description="Disordered" evidence="1">
    <location>
        <begin position="1"/>
        <end position="51"/>
    </location>
</feature>
<dbReference type="EnsemblMetazoa" id="XM_030984647">
    <property type="protein sequence ID" value="XP_030840507"/>
    <property type="gene ID" value="LOC115923607"/>
</dbReference>
<feature type="compositionally biased region" description="Basic and acidic residues" evidence="1">
    <location>
        <begin position="147"/>
        <end position="158"/>
    </location>
</feature>
<reference evidence="3" key="1">
    <citation type="submission" date="2015-02" db="EMBL/GenBank/DDBJ databases">
        <title>Genome sequencing for Strongylocentrotus purpuratus.</title>
        <authorList>
            <person name="Murali S."/>
            <person name="Liu Y."/>
            <person name="Vee V."/>
            <person name="English A."/>
            <person name="Wang M."/>
            <person name="Skinner E."/>
            <person name="Han Y."/>
            <person name="Muzny D.M."/>
            <person name="Worley K.C."/>
            <person name="Gibbs R.A."/>
        </authorList>
    </citation>
    <scope>NUCLEOTIDE SEQUENCE</scope>
</reference>
<feature type="compositionally biased region" description="Basic and acidic residues" evidence="1">
    <location>
        <begin position="222"/>
        <end position="298"/>
    </location>
</feature>
<feature type="compositionally biased region" description="Basic and acidic residues" evidence="1">
    <location>
        <begin position="306"/>
        <end position="324"/>
    </location>
</feature>
<feature type="compositionally biased region" description="Polar residues" evidence="1">
    <location>
        <begin position="22"/>
        <end position="31"/>
    </location>
</feature>
<feature type="compositionally biased region" description="Polar residues" evidence="1">
    <location>
        <begin position="133"/>
        <end position="146"/>
    </location>
</feature>
<dbReference type="RefSeq" id="XP_030840507.1">
    <property type="nucleotide sequence ID" value="XM_030984647.1"/>
</dbReference>
<proteinExistence type="predicted"/>
<dbReference type="Proteomes" id="UP000007110">
    <property type="component" value="Unassembled WGS sequence"/>
</dbReference>
<feature type="region of interest" description="Disordered" evidence="1">
    <location>
        <begin position="188"/>
        <end position="324"/>
    </location>
</feature>
<organism evidence="2 3">
    <name type="scientific">Strongylocentrotus purpuratus</name>
    <name type="common">Purple sea urchin</name>
    <dbReference type="NCBI Taxonomy" id="7668"/>
    <lineage>
        <taxon>Eukaryota</taxon>
        <taxon>Metazoa</taxon>
        <taxon>Echinodermata</taxon>
        <taxon>Eleutherozoa</taxon>
        <taxon>Echinozoa</taxon>
        <taxon>Echinoidea</taxon>
        <taxon>Euechinoidea</taxon>
        <taxon>Echinacea</taxon>
        <taxon>Camarodonta</taxon>
        <taxon>Echinidea</taxon>
        <taxon>Strongylocentrotidae</taxon>
        <taxon>Strongylocentrotus</taxon>
    </lineage>
</organism>
<keyword evidence="3" id="KW-1185">Reference proteome</keyword>
<evidence type="ECO:0000313" key="3">
    <source>
        <dbReference type="Proteomes" id="UP000007110"/>
    </source>
</evidence>
<feature type="compositionally biased region" description="Basic and acidic residues" evidence="1">
    <location>
        <begin position="37"/>
        <end position="51"/>
    </location>
</feature>
<dbReference type="AlphaFoldDB" id="A0A7M7SYG0"/>
<dbReference type="KEGG" id="spu:115923607"/>
<feature type="compositionally biased region" description="Basic and acidic residues" evidence="1">
    <location>
        <begin position="114"/>
        <end position="126"/>
    </location>
</feature>
<sequence>MASRHVPPLKLRIKLQARESRQTPSNLSWRTKMNDMNPEKYEEVKERDKKYSKLRTATLTEEEMEHRRDLARERVRLYRLRKKEKEKAEKAAGKKPKKPDENEINMQRKKWTKCKREQRAKLQARESRKKKPSNLSWRTKMNNTNPKKYEEVKERDKKYSKLRAATLTEEEKEHRRDLARKRVRLYRLRKKVKEEADRAAGKKPKKPDENEIKMQRKKWTERKREERAKWSATKKEEVNLKLRMKREQDKLQKMQKQKYEDDEKERVGEDMEKRKEGEDKEKRKEGEGKEKRKEERNKEKTRKKKKQDEKQKEKRRAEEEDRTLRLQVEQLAKEQFSLETEAMNITTCISYKNSTLRSGSAKRESRARTEILPLPKEITDKVCELISQARPKKKKENSSVMYVFVV</sequence>
<evidence type="ECO:0000256" key="1">
    <source>
        <dbReference type="SAM" id="MobiDB-lite"/>
    </source>
</evidence>
<reference evidence="2" key="2">
    <citation type="submission" date="2021-01" db="UniProtKB">
        <authorList>
            <consortium name="EnsemblMetazoa"/>
        </authorList>
    </citation>
    <scope>IDENTIFICATION</scope>
</reference>
<feature type="compositionally biased region" description="Basic and acidic residues" evidence="1">
    <location>
        <begin position="83"/>
        <end position="92"/>
    </location>
</feature>
<evidence type="ECO:0000313" key="2">
    <source>
        <dbReference type="EnsemblMetazoa" id="XP_030840507"/>
    </source>
</evidence>
<protein>
    <submittedName>
        <fullName evidence="2">Uncharacterized protein</fullName>
    </submittedName>
</protein>
<feature type="region of interest" description="Disordered" evidence="1">
    <location>
        <begin position="81"/>
        <end position="158"/>
    </location>
</feature>
<dbReference type="OMA" id="SWRTKMN"/>
<dbReference type="InParanoid" id="A0A7M7SYG0"/>
<name>A0A7M7SYG0_STRPU</name>
<accession>A0A7M7SYG0</accession>
<feature type="compositionally biased region" description="Basic and acidic residues" evidence="1">
    <location>
        <begin position="192"/>
        <end position="214"/>
    </location>
</feature>
<dbReference type="GeneID" id="115923607"/>